<dbReference type="OrthoDB" id="929250at2759"/>
<proteinExistence type="predicted"/>
<accession>A0A8S0SY16</accession>
<dbReference type="AlphaFoldDB" id="A0A8S0SY16"/>
<protein>
    <submittedName>
        <fullName evidence="3">Uncharacterized protein</fullName>
    </submittedName>
</protein>
<feature type="transmembrane region" description="Helical" evidence="2">
    <location>
        <begin position="12"/>
        <end position="29"/>
    </location>
</feature>
<evidence type="ECO:0000256" key="1">
    <source>
        <dbReference type="SAM" id="MobiDB-lite"/>
    </source>
</evidence>
<dbReference type="Gramene" id="OE9A068580T1">
    <property type="protein sequence ID" value="OE9A068580C1"/>
    <property type="gene ID" value="OE9A068580"/>
</dbReference>
<dbReference type="EMBL" id="CACTIH010005564">
    <property type="protein sequence ID" value="CAA2997693.1"/>
    <property type="molecule type" value="Genomic_DNA"/>
</dbReference>
<sequence>MSNLDLIEALPDNGIAMIGTLYFITAYLFSRDYKKIEICDLKLSKTEMRMPYMNGVQYNKPIQLKFSCDGGRNKSRTENSANCLGMSSQSISAPIKNSNIKQAHVPNDDNNFIDPPPRWQETSSYGKSSTDEDLLAAHHSPKKLHYYGMQWGDVSCYHSQL</sequence>
<name>A0A8S0SY16_OLEEU</name>
<reference evidence="3 4" key="1">
    <citation type="submission" date="2019-12" db="EMBL/GenBank/DDBJ databases">
        <authorList>
            <person name="Alioto T."/>
            <person name="Alioto T."/>
            <person name="Gomez Garrido J."/>
        </authorList>
    </citation>
    <scope>NUCLEOTIDE SEQUENCE [LARGE SCALE GENOMIC DNA]</scope>
</reference>
<keyword evidence="4" id="KW-1185">Reference proteome</keyword>
<keyword evidence="2" id="KW-0812">Transmembrane</keyword>
<evidence type="ECO:0000313" key="4">
    <source>
        <dbReference type="Proteomes" id="UP000594638"/>
    </source>
</evidence>
<dbReference type="Proteomes" id="UP000594638">
    <property type="component" value="Unassembled WGS sequence"/>
</dbReference>
<evidence type="ECO:0000256" key="2">
    <source>
        <dbReference type="SAM" id="Phobius"/>
    </source>
</evidence>
<feature type="region of interest" description="Disordered" evidence="1">
    <location>
        <begin position="104"/>
        <end position="132"/>
    </location>
</feature>
<keyword evidence="2" id="KW-1133">Transmembrane helix</keyword>
<organism evidence="3 4">
    <name type="scientific">Olea europaea subsp. europaea</name>
    <dbReference type="NCBI Taxonomy" id="158383"/>
    <lineage>
        <taxon>Eukaryota</taxon>
        <taxon>Viridiplantae</taxon>
        <taxon>Streptophyta</taxon>
        <taxon>Embryophyta</taxon>
        <taxon>Tracheophyta</taxon>
        <taxon>Spermatophyta</taxon>
        <taxon>Magnoliopsida</taxon>
        <taxon>eudicotyledons</taxon>
        <taxon>Gunneridae</taxon>
        <taxon>Pentapetalae</taxon>
        <taxon>asterids</taxon>
        <taxon>lamiids</taxon>
        <taxon>Lamiales</taxon>
        <taxon>Oleaceae</taxon>
        <taxon>Oleeae</taxon>
        <taxon>Olea</taxon>
    </lineage>
</organism>
<gene>
    <name evidence="3" type="ORF">OLEA9_A068580</name>
</gene>
<evidence type="ECO:0000313" key="3">
    <source>
        <dbReference type="EMBL" id="CAA2997693.1"/>
    </source>
</evidence>
<comment type="caution">
    <text evidence="3">The sequence shown here is derived from an EMBL/GenBank/DDBJ whole genome shotgun (WGS) entry which is preliminary data.</text>
</comment>
<keyword evidence="2" id="KW-0472">Membrane</keyword>